<feature type="transmembrane region" description="Helical" evidence="1">
    <location>
        <begin position="41"/>
        <end position="61"/>
    </location>
</feature>
<keyword evidence="4" id="KW-1185">Reference proteome</keyword>
<dbReference type="Proteomes" id="UP001431019">
    <property type="component" value="Unassembled WGS sequence"/>
</dbReference>
<accession>A0ABS8JQK4</accession>
<gene>
    <name evidence="3" type="ORF">LJ656_06155</name>
</gene>
<keyword evidence="1" id="KW-0812">Transmembrane</keyword>
<evidence type="ECO:0000256" key="1">
    <source>
        <dbReference type="SAM" id="Phobius"/>
    </source>
</evidence>
<reference evidence="3 4" key="1">
    <citation type="submission" date="2021-11" db="EMBL/GenBank/DDBJ databases">
        <authorList>
            <person name="Oh E.-T."/>
            <person name="Kim S.-B."/>
        </authorList>
    </citation>
    <scope>NUCLEOTIDE SEQUENCE [LARGE SCALE GENOMIC DNA]</scope>
    <source>
        <strain evidence="3 4">MMS20-SJTR3</strain>
    </source>
</reference>
<feature type="signal peptide" evidence="2">
    <location>
        <begin position="1"/>
        <end position="25"/>
    </location>
</feature>
<keyword evidence="1" id="KW-1133">Transmembrane helix</keyword>
<organism evidence="3 4">
    <name type="scientific">Paraburkholderia sejongensis</name>
    <dbReference type="NCBI Taxonomy" id="2886946"/>
    <lineage>
        <taxon>Bacteria</taxon>
        <taxon>Pseudomonadati</taxon>
        <taxon>Pseudomonadota</taxon>
        <taxon>Betaproteobacteria</taxon>
        <taxon>Burkholderiales</taxon>
        <taxon>Burkholderiaceae</taxon>
        <taxon>Paraburkholderia</taxon>
    </lineage>
</organism>
<evidence type="ECO:0000313" key="4">
    <source>
        <dbReference type="Proteomes" id="UP001431019"/>
    </source>
</evidence>
<dbReference type="EMBL" id="JAJITD010000003">
    <property type="protein sequence ID" value="MCC8392166.1"/>
    <property type="molecule type" value="Genomic_DNA"/>
</dbReference>
<protein>
    <submittedName>
        <fullName evidence="3">Uncharacterized protein</fullName>
    </submittedName>
</protein>
<sequence>MKKISRSWAITGLCCLAASAISAYANLVIFRTYDGVIQPALAGYVHIAAAFIGGGLLARFIQGSKYAINEPPPGTVMATYFIARGGEYSRRVQVKNAFFSTRRTAMLLGFLVCLMSQFVFVVAPDELRSPDSNVGRSAIRAIPT</sequence>
<keyword evidence="1" id="KW-0472">Membrane</keyword>
<feature type="transmembrane region" description="Helical" evidence="1">
    <location>
        <begin position="105"/>
        <end position="123"/>
    </location>
</feature>
<keyword evidence="2" id="KW-0732">Signal</keyword>
<evidence type="ECO:0000256" key="2">
    <source>
        <dbReference type="SAM" id="SignalP"/>
    </source>
</evidence>
<comment type="caution">
    <text evidence="3">The sequence shown here is derived from an EMBL/GenBank/DDBJ whole genome shotgun (WGS) entry which is preliminary data.</text>
</comment>
<proteinExistence type="predicted"/>
<dbReference type="RefSeq" id="WP_230508383.1">
    <property type="nucleotide sequence ID" value="NZ_JAJITD010000003.1"/>
</dbReference>
<evidence type="ECO:0000313" key="3">
    <source>
        <dbReference type="EMBL" id="MCC8392166.1"/>
    </source>
</evidence>
<feature type="chain" id="PRO_5045090401" evidence="2">
    <location>
        <begin position="26"/>
        <end position="144"/>
    </location>
</feature>
<name>A0ABS8JQK4_9BURK</name>